<keyword evidence="2" id="KW-1185">Reference proteome</keyword>
<feature type="non-terminal residue" evidence="1">
    <location>
        <position position="39"/>
    </location>
</feature>
<feature type="non-terminal residue" evidence="1">
    <location>
        <position position="1"/>
    </location>
</feature>
<dbReference type="EMBL" id="CAJVQB010067685">
    <property type="protein sequence ID" value="CAG8842028.1"/>
    <property type="molecule type" value="Genomic_DNA"/>
</dbReference>
<accession>A0ABN7WVS2</accession>
<comment type="caution">
    <text evidence="1">The sequence shown here is derived from an EMBL/GenBank/DDBJ whole genome shotgun (WGS) entry which is preliminary data.</text>
</comment>
<proteinExistence type="predicted"/>
<evidence type="ECO:0000313" key="1">
    <source>
        <dbReference type="EMBL" id="CAG8842028.1"/>
    </source>
</evidence>
<evidence type="ECO:0000313" key="2">
    <source>
        <dbReference type="Proteomes" id="UP000789901"/>
    </source>
</evidence>
<name>A0ABN7WVS2_GIGMA</name>
<dbReference type="Proteomes" id="UP000789901">
    <property type="component" value="Unassembled WGS sequence"/>
</dbReference>
<organism evidence="1 2">
    <name type="scientific">Gigaspora margarita</name>
    <dbReference type="NCBI Taxonomy" id="4874"/>
    <lineage>
        <taxon>Eukaryota</taxon>
        <taxon>Fungi</taxon>
        <taxon>Fungi incertae sedis</taxon>
        <taxon>Mucoromycota</taxon>
        <taxon>Glomeromycotina</taxon>
        <taxon>Glomeromycetes</taxon>
        <taxon>Diversisporales</taxon>
        <taxon>Gigasporaceae</taxon>
        <taxon>Gigaspora</taxon>
    </lineage>
</organism>
<reference evidence="1 2" key="1">
    <citation type="submission" date="2021-06" db="EMBL/GenBank/DDBJ databases">
        <authorList>
            <person name="Kallberg Y."/>
            <person name="Tangrot J."/>
            <person name="Rosling A."/>
        </authorList>
    </citation>
    <scope>NUCLEOTIDE SEQUENCE [LARGE SCALE GENOMIC DNA]</scope>
    <source>
        <strain evidence="1 2">120-4 pot B 10/14</strain>
    </source>
</reference>
<sequence>LSEPDFELKGYESIQSNILQRNDTGKTKWSVTWDRYMDA</sequence>
<gene>
    <name evidence="1" type="ORF">GMARGA_LOCUS35768</name>
</gene>
<protein>
    <submittedName>
        <fullName evidence="1">6829_t:CDS:1</fullName>
    </submittedName>
</protein>